<feature type="compositionally biased region" description="Basic and acidic residues" evidence="1">
    <location>
        <begin position="31"/>
        <end position="41"/>
    </location>
</feature>
<reference evidence="2 3" key="1">
    <citation type="submission" date="2024-09" db="EMBL/GenBank/DDBJ databases">
        <title>Description of Labrys sedimenti sp. nov., isolated from a diclofenac-degrading enrichment culture, and genome-based reclassification of Labrys portucalensis as a later heterotypic synonym of Labrys neptuniae.</title>
        <authorList>
            <person name="Tancsics A."/>
            <person name="Csepanyi A."/>
        </authorList>
    </citation>
    <scope>NUCLEOTIDE SEQUENCE [LARGE SCALE GENOMIC DNA]</scope>
    <source>
        <strain evidence="2 3">LMG 23412</strain>
    </source>
</reference>
<sequence length="109" mass="12240">MIDVAARPGEEIIDADNFFIFLQQTLAQMRTEKSGATRHQDAAQSRIPVRPASPMPQFKTFMTKKTIDFWGVVKFDGEARLPLAGTTLPFASRTSRPWLNRAVMPGKMT</sequence>
<feature type="region of interest" description="Disordered" evidence="1">
    <location>
        <begin position="31"/>
        <end position="55"/>
    </location>
</feature>
<protein>
    <submittedName>
        <fullName evidence="2">Uncharacterized protein</fullName>
    </submittedName>
</protein>
<organism evidence="2 3">
    <name type="scientific">Labrys neptuniae</name>
    <dbReference type="NCBI Taxonomy" id="376174"/>
    <lineage>
        <taxon>Bacteria</taxon>
        <taxon>Pseudomonadati</taxon>
        <taxon>Pseudomonadota</taxon>
        <taxon>Alphaproteobacteria</taxon>
        <taxon>Hyphomicrobiales</taxon>
        <taxon>Xanthobacteraceae</taxon>
        <taxon>Labrys</taxon>
    </lineage>
</organism>
<gene>
    <name evidence="2" type="ORF">ACETRX_15530</name>
</gene>
<evidence type="ECO:0000313" key="3">
    <source>
        <dbReference type="Proteomes" id="UP001595190"/>
    </source>
</evidence>
<evidence type="ECO:0000256" key="1">
    <source>
        <dbReference type="SAM" id="MobiDB-lite"/>
    </source>
</evidence>
<dbReference type="RefSeq" id="WP_394311652.1">
    <property type="nucleotide sequence ID" value="NZ_JBHGPK010000005.1"/>
</dbReference>
<accession>A0ABV6ZFV9</accession>
<dbReference type="Proteomes" id="UP001595190">
    <property type="component" value="Unassembled WGS sequence"/>
</dbReference>
<comment type="caution">
    <text evidence="2">The sequence shown here is derived from an EMBL/GenBank/DDBJ whole genome shotgun (WGS) entry which is preliminary data.</text>
</comment>
<evidence type="ECO:0000313" key="2">
    <source>
        <dbReference type="EMBL" id="MFC2251038.1"/>
    </source>
</evidence>
<proteinExistence type="predicted"/>
<name>A0ABV6ZFV9_9HYPH</name>
<dbReference type="EMBL" id="JBHGPK010000005">
    <property type="protein sequence ID" value="MFC2251038.1"/>
    <property type="molecule type" value="Genomic_DNA"/>
</dbReference>